<name>F8MCH7_NEUT8</name>
<protein>
    <submittedName>
        <fullName evidence="2">Uncharacterized protein</fullName>
    </submittedName>
</protein>
<gene>
    <name evidence="2" type="ORF">NEUTE1DRAFT_34888</name>
</gene>
<dbReference type="RefSeq" id="XP_009847080.1">
    <property type="nucleotide sequence ID" value="XM_009848778.1"/>
</dbReference>
<evidence type="ECO:0000256" key="1">
    <source>
        <dbReference type="SAM" id="Phobius"/>
    </source>
</evidence>
<dbReference type="OrthoDB" id="430476at2759"/>
<keyword evidence="1" id="KW-1133">Transmembrane helix</keyword>
<dbReference type="KEGG" id="nte:NEUTE1DRAFT34888"/>
<dbReference type="Proteomes" id="UP000008065">
    <property type="component" value="Unassembled WGS sequence"/>
</dbReference>
<feature type="non-terminal residue" evidence="2">
    <location>
        <position position="1"/>
    </location>
</feature>
<dbReference type="AlphaFoldDB" id="F8MCH7"/>
<dbReference type="VEuPathDB" id="FungiDB:NEUTE1DRAFT_34888"/>
<keyword evidence="1" id="KW-0472">Membrane</keyword>
<proteinExistence type="predicted"/>
<dbReference type="HOGENOM" id="CLU_3093024_0_0_1"/>
<evidence type="ECO:0000313" key="3">
    <source>
        <dbReference type="Proteomes" id="UP000008065"/>
    </source>
</evidence>
<evidence type="ECO:0000313" key="2">
    <source>
        <dbReference type="EMBL" id="EGO61278.1"/>
    </source>
</evidence>
<accession>F8MCH7</accession>
<dbReference type="GeneID" id="20827491"/>
<keyword evidence="1" id="KW-0812">Transmembrane</keyword>
<feature type="transmembrane region" description="Helical" evidence="1">
    <location>
        <begin position="6"/>
        <end position="27"/>
    </location>
</feature>
<organism evidence="2 3">
    <name type="scientific">Neurospora tetrasperma (strain FGSC 2508 / ATCC MYA-4615 / P0657)</name>
    <dbReference type="NCBI Taxonomy" id="510951"/>
    <lineage>
        <taxon>Eukaryota</taxon>
        <taxon>Fungi</taxon>
        <taxon>Dikarya</taxon>
        <taxon>Ascomycota</taxon>
        <taxon>Pezizomycotina</taxon>
        <taxon>Sordariomycetes</taxon>
        <taxon>Sordariomycetidae</taxon>
        <taxon>Sordariales</taxon>
        <taxon>Sordariaceae</taxon>
        <taxon>Neurospora</taxon>
    </lineage>
</organism>
<keyword evidence="3" id="KW-1185">Reference proteome</keyword>
<dbReference type="EMBL" id="GL891302">
    <property type="protein sequence ID" value="EGO61278.1"/>
    <property type="molecule type" value="Genomic_DNA"/>
</dbReference>
<sequence>ISIVLYFTIIIKPNITFILFRLTYFLINPKLIYYFVINRVKVYLHSTNYYAL</sequence>
<reference evidence="3" key="1">
    <citation type="journal article" date="2011" name="Genetics">
        <title>Massive changes in genome architecture accompany the transition to self-fertility in the filamentous fungus Neurospora tetrasperma.</title>
        <authorList>
            <person name="Ellison C.E."/>
            <person name="Stajich J.E."/>
            <person name="Jacobson D.J."/>
            <person name="Natvig D.O."/>
            <person name="Lapidus A."/>
            <person name="Foster B."/>
            <person name="Aerts A."/>
            <person name="Riley R."/>
            <person name="Lindquist E.A."/>
            <person name="Grigoriev I.V."/>
            <person name="Taylor J.W."/>
        </authorList>
    </citation>
    <scope>NUCLEOTIDE SEQUENCE [LARGE SCALE GENOMIC DNA]</scope>
    <source>
        <strain evidence="3">FGSC 2508 / P0657</strain>
    </source>
</reference>